<dbReference type="InterPro" id="IPR029787">
    <property type="entry name" value="Nucleotide_cyclase"/>
</dbReference>
<keyword evidence="8" id="KW-0548">Nucleotidyltransferase</keyword>
<sequence length="485" mass="53806">MGRHRSKNSFRYAVALSVFLGYLVAAFMVFFASVDNAVNRNTVELLRSNVQQQIYHFEAVIELQFNTLEVASNYIGMQPQRLTEDQMDDVLQALSSTDTFGRTMLILPDGTGYTSDGITTQVKGRAYFETALSGERALSDPLSSSVDGDNKVVLAVPVRRDGQITAVLGGSYDVGALSDLLFADIYDGKGHSFIVTADGTIVSSGTANTDWSDRNFFDAYGQVEFSKGSLEQMQEDFQERSGGSIIVNNQGVGSYLAYEPLDCNDWMLCYVVSEENAKASYVFITHYELLLGVAFLIGVGVLLLTMQRLNAWERRRLVRKAQEDPLTGLLNKESTARSITDWLNEERCEGIQVLLMVDLDHFKEINDTYGHATGDLVLKKAAQVLRGVFRETDIVGRVGGDEFMVFLKNVGNPDAVKRLMSTLNSRIRSVVVYDLPKETLSCSIGAAFYPQHGKDFTLLYENADRALYEAKRAGRNGHAIFESDS</sequence>
<dbReference type="PANTHER" id="PTHR45138:SF9">
    <property type="entry name" value="DIGUANYLATE CYCLASE DGCM-RELATED"/>
    <property type="match status" value="1"/>
</dbReference>
<dbReference type="SMART" id="SM00267">
    <property type="entry name" value="GGDEF"/>
    <property type="match status" value="1"/>
</dbReference>
<comment type="caution">
    <text evidence="8">The sequence shown here is derived from an EMBL/GenBank/DDBJ whole genome shotgun (WGS) entry which is preliminary data.</text>
</comment>
<keyword evidence="5 6" id="KW-0472">Membrane</keyword>
<feature type="domain" description="GGDEF" evidence="7">
    <location>
        <begin position="350"/>
        <end position="483"/>
    </location>
</feature>
<protein>
    <submittedName>
        <fullName evidence="8">Diguanylate cyclase</fullName>
        <ecNumber evidence="8">2.7.7.65</ecNumber>
    </submittedName>
</protein>
<evidence type="ECO:0000256" key="4">
    <source>
        <dbReference type="ARBA" id="ARBA00022989"/>
    </source>
</evidence>
<dbReference type="PANTHER" id="PTHR45138">
    <property type="entry name" value="REGULATORY COMPONENTS OF SENSORY TRANSDUCTION SYSTEM"/>
    <property type="match status" value="1"/>
</dbReference>
<dbReference type="PROSITE" id="PS50887">
    <property type="entry name" value="GGDEF"/>
    <property type="match status" value="1"/>
</dbReference>
<keyword evidence="4 6" id="KW-1133">Transmembrane helix</keyword>
<evidence type="ECO:0000256" key="5">
    <source>
        <dbReference type="ARBA" id="ARBA00023136"/>
    </source>
</evidence>
<dbReference type="InterPro" id="IPR043128">
    <property type="entry name" value="Rev_trsase/Diguanyl_cyclase"/>
</dbReference>
<proteinExistence type="predicted"/>
<accession>A0A921MKW3</accession>
<keyword evidence="2" id="KW-1003">Cell membrane</keyword>
<organism evidence="8 9">
    <name type="scientific">Pseudoflavonifractor capillosus</name>
    <dbReference type="NCBI Taxonomy" id="106588"/>
    <lineage>
        <taxon>Bacteria</taxon>
        <taxon>Bacillati</taxon>
        <taxon>Bacillota</taxon>
        <taxon>Clostridia</taxon>
        <taxon>Eubacteriales</taxon>
        <taxon>Oscillospiraceae</taxon>
        <taxon>Pseudoflavonifractor</taxon>
    </lineage>
</organism>
<reference evidence="8" key="1">
    <citation type="journal article" date="2021" name="PeerJ">
        <title>Extensive microbial diversity within the chicken gut microbiome revealed by metagenomics and culture.</title>
        <authorList>
            <person name="Gilroy R."/>
            <person name="Ravi A."/>
            <person name="Getino M."/>
            <person name="Pursley I."/>
            <person name="Horton D.L."/>
            <person name="Alikhan N.F."/>
            <person name="Baker D."/>
            <person name="Gharbi K."/>
            <person name="Hall N."/>
            <person name="Watson M."/>
            <person name="Adriaenssens E.M."/>
            <person name="Foster-Nyarko E."/>
            <person name="Jarju S."/>
            <person name="Secka A."/>
            <person name="Antonio M."/>
            <person name="Oren A."/>
            <person name="Chaudhuri R.R."/>
            <person name="La Ragione R."/>
            <person name="Hildebrand F."/>
            <person name="Pallen M.J."/>
        </authorList>
    </citation>
    <scope>NUCLEOTIDE SEQUENCE</scope>
    <source>
        <strain evidence="8">CHK179-5677</strain>
    </source>
</reference>
<dbReference type="EC" id="2.7.7.65" evidence="8"/>
<evidence type="ECO:0000313" key="9">
    <source>
        <dbReference type="Proteomes" id="UP000760668"/>
    </source>
</evidence>
<dbReference type="CDD" id="cd01949">
    <property type="entry name" value="GGDEF"/>
    <property type="match status" value="1"/>
</dbReference>
<evidence type="ECO:0000256" key="1">
    <source>
        <dbReference type="ARBA" id="ARBA00004651"/>
    </source>
</evidence>
<dbReference type="NCBIfam" id="TIGR00254">
    <property type="entry name" value="GGDEF"/>
    <property type="match status" value="1"/>
</dbReference>
<dbReference type="InterPro" id="IPR033479">
    <property type="entry name" value="dCache_1"/>
</dbReference>
<name>A0A921MKW3_9FIRM</name>
<keyword evidence="8" id="KW-0808">Transferase</keyword>
<evidence type="ECO:0000256" key="3">
    <source>
        <dbReference type="ARBA" id="ARBA00022692"/>
    </source>
</evidence>
<evidence type="ECO:0000313" key="8">
    <source>
        <dbReference type="EMBL" id="HJG86132.1"/>
    </source>
</evidence>
<dbReference type="Proteomes" id="UP000760668">
    <property type="component" value="Unassembled WGS sequence"/>
</dbReference>
<evidence type="ECO:0000259" key="7">
    <source>
        <dbReference type="PROSITE" id="PS50887"/>
    </source>
</evidence>
<dbReference type="FunFam" id="3.30.70.270:FF:000001">
    <property type="entry name" value="Diguanylate cyclase domain protein"/>
    <property type="match status" value="1"/>
</dbReference>
<dbReference type="Gene3D" id="3.30.70.270">
    <property type="match status" value="1"/>
</dbReference>
<feature type="transmembrane region" description="Helical" evidence="6">
    <location>
        <begin position="289"/>
        <end position="306"/>
    </location>
</feature>
<dbReference type="GO" id="GO:0052621">
    <property type="term" value="F:diguanylate cyclase activity"/>
    <property type="evidence" value="ECO:0007669"/>
    <property type="project" value="UniProtKB-EC"/>
</dbReference>
<dbReference type="Gene3D" id="3.30.450.20">
    <property type="entry name" value="PAS domain"/>
    <property type="match status" value="2"/>
</dbReference>
<dbReference type="InterPro" id="IPR050469">
    <property type="entry name" value="Diguanylate_Cyclase"/>
</dbReference>
<dbReference type="InterPro" id="IPR000160">
    <property type="entry name" value="GGDEF_dom"/>
</dbReference>
<evidence type="ECO:0000256" key="6">
    <source>
        <dbReference type="SAM" id="Phobius"/>
    </source>
</evidence>
<dbReference type="RefSeq" id="WP_304247590.1">
    <property type="nucleotide sequence ID" value="NZ_DYUC01000029.1"/>
</dbReference>
<reference evidence="8" key="2">
    <citation type="submission" date="2021-09" db="EMBL/GenBank/DDBJ databases">
        <authorList>
            <person name="Gilroy R."/>
        </authorList>
    </citation>
    <scope>NUCLEOTIDE SEQUENCE</scope>
    <source>
        <strain evidence="8">CHK179-5677</strain>
    </source>
</reference>
<keyword evidence="3 6" id="KW-0812">Transmembrane</keyword>
<dbReference type="AlphaFoldDB" id="A0A921MKW3"/>
<gene>
    <name evidence="8" type="ORF">K8V01_03780</name>
</gene>
<dbReference type="GO" id="GO:0005886">
    <property type="term" value="C:plasma membrane"/>
    <property type="evidence" value="ECO:0007669"/>
    <property type="project" value="UniProtKB-SubCell"/>
</dbReference>
<dbReference type="SUPFAM" id="SSF55073">
    <property type="entry name" value="Nucleotide cyclase"/>
    <property type="match status" value="1"/>
</dbReference>
<dbReference type="Pfam" id="PF00990">
    <property type="entry name" value="GGDEF"/>
    <property type="match status" value="1"/>
</dbReference>
<comment type="subcellular location">
    <subcellularLocation>
        <location evidence="1">Cell membrane</location>
        <topology evidence="1">Multi-pass membrane protein</topology>
    </subcellularLocation>
</comment>
<evidence type="ECO:0000256" key="2">
    <source>
        <dbReference type="ARBA" id="ARBA00022475"/>
    </source>
</evidence>
<dbReference type="EMBL" id="DYUC01000029">
    <property type="protein sequence ID" value="HJG86132.1"/>
    <property type="molecule type" value="Genomic_DNA"/>
</dbReference>
<feature type="transmembrane region" description="Helical" evidence="6">
    <location>
        <begin position="12"/>
        <end position="32"/>
    </location>
</feature>
<dbReference type="Pfam" id="PF02743">
    <property type="entry name" value="dCache_1"/>
    <property type="match status" value="1"/>
</dbReference>